<keyword evidence="2" id="KW-0677">Repeat</keyword>
<evidence type="ECO:0000256" key="3">
    <source>
        <dbReference type="PROSITE-ProRule" id="PRU00708"/>
    </source>
</evidence>
<feature type="repeat" description="PPR" evidence="3">
    <location>
        <begin position="215"/>
        <end position="250"/>
    </location>
</feature>
<dbReference type="FunFam" id="1.25.40.10:FF:000454">
    <property type="entry name" value="Pentatricopeptide repeat-containing protein At3g47530"/>
    <property type="match status" value="1"/>
</dbReference>
<feature type="region of interest" description="Disordered" evidence="4">
    <location>
        <begin position="1"/>
        <end position="21"/>
    </location>
</feature>
<dbReference type="Gene3D" id="1.25.40.10">
    <property type="entry name" value="Tetratricopeptide repeat domain"/>
    <property type="match status" value="4"/>
</dbReference>
<proteinExistence type="inferred from homology"/>
<feature type="repeat" description="PPR" evidence="3">
    <location>
        <begin position="87"/>
        <end position="121"/>
    </location>
</feature>
<evidence type="ECO:0000313" key="6">
    <source>
        <dbReference type="EMBL" id="KAF5736193.1"/>
    </source>
</evidence>
<dbReference type="PANTHER" id="PTHR47926">
    <property type="entry name" value="PENTATRICOPEPTIDE REPEAT-CONTAINING PROTEIN"/>
    <property type="match status" value="1"/>
</dbReference>
<protein>
    <recommendedName>
        <fullName evidence="5">DYW domain-containing protein</fullName>
    </recommendedName>
</protein>
<dbReference type="PROSITE" id="PS51375">
    <property type="entry name" value="PPR"/>
    <property type="match status" value="4"/>
</dbReference>
<dbReference type="Pfam" id="PF01535">
    <property type="entry name" value="PPR"/>
    <property type="match status" value="2"/>
</dbReference>
<dbReference type="AlphaFoldDB" id="A0A7J7CQ09"/>
<dbReference type="GO" id="GO:0008270">
    <property type="term" value="F:zinc ion binding"/>
    <property type="evidence" value="ECO:0007669"/>
    <property type="project" value="InterPro"/>
</dbReference>
<sequence>MSSTTIFPGPPPSPRATTKHHFPSPDRLAFLIDQSRTIHRLRQIHAVLYRHNLHHHPILNFKLQRSYSSLDRLDFSLTLFNLTPEPNVFFYTSMIHAHTLHNLHHQALLLFIQMLNHDVDPNTFTFSSILKSCPIEPGKVIHSLVIKLGFDSDLYIKTGLVDVYARGGDVMSARKLFDGMPEKSLVSLTAMITCYARCGKLEDARLLFDGLEKRDVVCWNVMIDGYAQHGFPSKALVLFRQMLATENVKPNEVTVLAVLSACGQTGALESGRWVHSFIENNGIQVNVHVGAALVNMYSKCGSLEDARSVFDRMKIKDVVAWNSMIVGYAMHGFSQDALQLFGEMYRIGHQPTDITFIGILSACAHAGLVKEGWKFFNSMKRKYGIEPKVEHYGCMVNLLGRAGHIKEAYELVKHMNIVPDPVLWGTLLGACRLNGCTALAEEIAELLVSQNLANSGTYILLSNIYASVGNWDGVARVRTLMKESGVQKEPGCSSIEVNNRVHEFLAGDLRHWKSKEIYMMLEEINGWLKAHDYAPLTDVVLHDLGEPEKQLSLEVHSEKLAIAFGLISTQPGTTLKIVKNLRVCSDCHAVFKLISKVTSRKIIMRDRNRFHHFENGLCSCGDYW</sequence>
<dbReference type="InterPro" id="IPR046848">
    <property type="entry name" value="E_motif"/>
</dbReference>
<gene>
    <name evidence="6" type="ORF">HS088_TW14G00329</name>
</gene>
<dbReference type="Pfam" id="PF20431">
    <property type="entry name" value="E_motif"/>
    <property type="match status" value="1"/>
</dbReference>
<feature type="repeat" description="PPR" evidence="3">
    <location>
        <begin position="184"/>
        <end position="214"/>
    </location>
</feature>
<evidence type="ECO:0000256" key="2">
    <source>
        <dbReference type="ARBA" id="ARBA00022737"/>
    </source>
</evidence>
<dbReference type="PANTHER" id="PTHR47926:SF456">
    <property type="entry name" value="PENTATRICOPEPTIDE REPEAT-CONTAINING PROTEIN ELI1, CHLOROPLASTIC"/>
    <property type="match status" value="1"/>
</dbReference>
<evidence type="ECO:0000313" key="7">
    <source>
        <dbReference type="Proteomes" id="UP000593562"/>
    </source>
</evidence>
<organism evidence="6 7">
    <name type="scientific">Tripterygium wilfordii</name>
    <name type="common">Thunder God vine</name>
    <dbReference type="NCBI Taxonomy" id="458696"/>
    <lineage>
        <taxon>Eukaryota</taxon>
        <taxon>Viridiplantae</taxon>
        <taxon>Streptophyta</taxon>
        <taxon>Embryophyta</taxon>
        <taxon>Tracheophyta</taxon>
        <taxon>Spermatophyta</taxon>
        <taxon>Magnoliopsida</taxon>
        <taxon>eudicotyledons</taxon>
        <taxon>Gunneridae</taxon>
        <taxon>Pentapetalae</taxon>
        <taxon>rosids</taxon>
        <taxon>fabids</taxon>
        <taxon>Celastrales</taxon>
        <taxon>Celastraceae</taxon>
        <taxon>Tripterygium</taxon>
    </lineage>
</organism>
<evidence type="ECO:0000256" key="4">
    <source>
        <dbReference type="SAM" id="MobiDB-lite"/>
    </source>
</evidence>
<dbReference type="FunFam" id="1.25.40.10:FF:000031">
    <property type="entry name" value="Pentatricopeptide repeat-containing protein mitochondrial"/>
    <property type="match status" value="1"/>
</dbReference>
<dbReference type="InterPro" id="IPR002885">
    <property type="entry name" value="PPR_rpt"/>
</dbReference>
<comment type="caution">
    <text evidence="6">The sequence shown here is derived from an EMBL/GenBank/DDBJ whole genome shotgun (WGS) entry which is preliminary data.</text>
</comment>
<dbReference type="GO" id="GO:0009451">
    <property type="term" value="P:RNA modification"/>
    <property type="evidence" value="ECO:0007669"/>
    <property type="project" value="InterPro"/>
</dbReference>
<dbReference type="EMBL" id="JAAARO010000014">
    <property type="protein sequence ID" value="KAF5736193.1"/>
    <property type="molecule type" value="Genomic_DNA"/>
</dbReference>
<dbReference type="SUPFAM" id="SSF48452">
    <property type="entry name" value="TPR-like"/>
    <property type="match status" value="1"/>
</dbReference>
<dbReference type="GO" id="GO:0003723">
    <property type="term" value="F:RNA binding"/>
    <property type="evidence" value="ECO:0007669"/>
    <property type="project" value="InterPro"/>
</dbReference>
<evidence type="ECO:0000256" key="1">
    <source>
        <dbReference type="ARBA" id="ARBA00006643"/>
    </source>
</evidence>
<dbReference type="InterPro" id="IPR046960">
    <property type="entry name" value="PPR_At4g14850-like_plant"/>
</dbReference>
<reference evidence="6 7" key="1">
    <citation type="journal article" date="2020" name="Nat. Commun.">
        <title>Genome of Tripterygium wilfordii and identification of cytochrome P450 involved in triptolide biosynthesis.</title>
        <authorList>
            <person name="Tu L."/>
            <person name="Su P."/>
            <person name="Zhang Z."/>
            <person name="Gao L."/>
            <person name="Wang J."/>
            <person name="Hu T."/>
            <person name="Zhou J."/>
            <person name="Zhang Y."/>
            <person name="Zhao Y."/>
            <person name="Liu Y."/>
            <person name="Song Y."/>
            <person name="Tong Y."/>
            <person name="Lu Y."/>
            <person name="Yang J."/>
            <person name="Xu C."/>
            <person name="Jia M."/>
            <person name="Peters R.J."/>
            <person name="Huang L."/>
            <person name="Gao W."/>
        </authorList>
    </citation>
    <scope>NUCLEOTIDE SEQUENCE [LARGE SCALE GENOMIC DNA]</scope>
    <source>
        <strain evidence="7">cv. XIE 37</strain>
        <tissue evidence="6">Leaf</tissue>
    </source>
</reference>
<name>A0A7J7CQ09_TRIWF</name>
<accession>A0A7J7CQ09</accession>
<dbReference type="Proteomes" id="UP000593562">
    <property type="component" value="Unassembled WGS sequence"/>
</dbReference>
<evidence type="ECO:0000259" key="5">
    <source>
        <dbReference type="Pfam" id="PF14432"/>
    </source>
</evidence>
<feature type="domain" description="DYW" evidence="5">
    <location>
        <begin position="533"/>
        <end position="624"/>
    </location>
</feature>
<feature type="repeat" description="PPR" evidence="3">
    <location>
        <begin position="317"/>
        <end position="351"/>
    </location>
</feature>
<dbReference type="OrthoDB" id="185373at2759"/>
<keyword evidence="7" id="KW-1185">Reference proteome</keyword>
<dbReference type="FunFam" id="1.25.40.10:FF:000939">
    <property type="entry name" value="Pentatricopeptide repeat-containing protein ELI1, chloroplastic"/>
    <property type="match status" value="1"/>
</dbReference>
<dbReference type="Pfam" id="PF14432">
    <property type="entry name" value="DYW_deaminase"/>
    <property type="match status" value="1"/>
</dbReference>
<dbReference type="FunCoup" id="A0A7J7CQ09">
    <property type="interactions" value="251"/>
</dbReference>
<dbReference type="InParanoid" id="A0A7J7CQ09"/>
<dbReference type="NCBIfam" id="TIGR00756">
    <property type="entry name" value="PPR"/>
    <property type="match status" value="5"/>
</dbReference>
<dbReference type="Pfam" id="PF13041">
    <property type="entry name" value="PPR_2"/>
    <property type="match status" value="3"/>
</dbReference>
<comment type="similarity">
    <text evidence="1">Belongs to the PPR family. PCMP-H subfamily.</text>
</comment>
<dbReference type="InterPro" id="IPR032867">
    <property type="entry name" value="DYW_dom"/>
</dbReference>
<dbReference type="InterPro" id="IPR011990">
    <property type="entry name" value="TPR-like_helical_dom_sf"/>
</dbReference>